<keyword evidence="11" id="KW-1185">Reference proteome</keyword>
<keyword evidence="3 8" id="KW-0479">Metal-binding</keyword>
<dbReference type="PANTHER" id="PTHR19136">
    <property type="entry name" value="MOLYBDENUM COFACTOR GUANYLYLTRANSFERASE"/>
    <property type="match status" value="1"/>
</dbReference>
<proteinExistence type="inferred from homology"/>
<dbReference type="GO" id="GO:0061603">
    <property type="term" value="F:molybdenum cofactor guanylyltransferase activity"/>
    <property type="evidence" value="ECO:0007669"/>
    <property type="project" value="UniProtKB-EC"/>
</dbReference>
<comment type="catalytic activity">
    <reaction evidence="8">
        <text>Mo-molybdopterin + GTP + H(+) = Mo-molybdopterin guanine dinucleotide + diphosphate</text>
        <dbReference type="Rhea" id="RHEA:34243"/>
        <dbReference type="ChEBI" id="CHEBI:15378"/>
        <dbReference type="ChEBI" id="CHEBI:33019"/>
        <dbReference type="ChEBI" id="CHEBI:37565"/>
        <dbReference type="ChEBI" id="CHEBI:71302"/>
        <dbReference type="ChEBI" id="CHEBI:71310"/>
        <dbReference type="EC" id="2.7.7.77"/>
    </reaction>
</comment>
<keyword evidence="2 8" id="KW-0808">Transferase</keyword>
<dbReference type="Gene3D" id="3.90.1170.40">
    <property type="entry name" value="Molybdopterin biosynthesis MoaE subunit"/>
    <property type="match status" value="1"/>
</dbReference>
<accession>A0A1Y0ESN5</accession>
<dbReference type="Pfam" id="PF12804">
    <property type="entry name" value="NTP_transf_3"/>
    <property type="match status" value="1"/>
</dbReference>
<comment type="subunit">
    <text evidence="8">Monomer.</text>
</comment>
<feature type="domain" description="MobA-like NTP transferase" evidence="9">
    <location>
        <begin position="54"/>
        <end position="216"/>
    </location>
</feature>
<comment type="function">
    <text evidence="8">Transfers a GMP moiety from GTP to Mo-molybdopterin (Mo-MPT) cofactor (Moco or molybdenum cofactor) to form Mo-molybdopterin guanine dinucleotide (Mo-MGD) cofactor.</text>
</comment>
<gene>
    <name evidence="8" type="primary">mobA</name>
    <name evidence="10" type="ORF">CCO03_02465</name>
</gene>
<dbReference type="HAMAP" id="MF_00316">
    <property type="entry name" value="MobA"/>
    <property type="match status" value="1"/>
</dbReference>
<name>A0A1Y0ESN5_9BURK</name>
<dbReference type="OrthoDB" id="9788394at2"/>
<comment type="subcellular location">
    <subcellularLocation>
        <location evidence="8">Cytoplasm</location>
    </subcellularLocation>
</comment>
<dbReference type="InterPro" id="IPR025877">
    <property type="entry name" value="MobA-like_NTP_Trfase"/>
</dbReference>
<dbReference type="EC" id="2.7.7.77" evidence="8"/>
<keyword evidence="1 8" id="KW-0963">Cytoplasm</keyword>
<dbReference type="SUPFAM" id="SSF53448">
    <property type="entry name" value="Nucleotide-diphospho-sugar transferases"/>
    <property type="match status" value="1"/>
</dbReference>
<sequence>MDYLKTQAPFWKQEGFVDGRATWVQPRDSDQQAQQRWAADAPSPLRLDHLRIGAVILAGGRGRRMGVVNKGLQPLAGQPLIQHVLAAIQPQVDAVVISANRDLPAYRALGHPVVPDEAPWHGLGPLAGIASALPHVPAHLDAILTVPCDTPFLPADLVHRLAQVLFAAEGHAAVVATTSDGQHAGIALFRPLAAWSLPRALQSPATRSLRHWLASLGSSAVLFDDADVLANCNDLAALQAADQALRAP</sequence>
<dbReference type="AlphaFoldDB" id="A0A1Y0ESN5"/>
<evidence type="ECO:0000256" key="4">
    <source>
        <dbReference type="ARBA" id="ARBA00022741"/>
    </source>
</evidence>
<dbReference type="PANTHER" id="PTHR19136:SF81">
    <property type="entry name" value="MOLYBDENUM COFACTOR GUANYLYLTRANSFERASE"/>
    <property type="match status" value="1"/>
</dbReference>
<organism evidence="10 11">
    <name type="scientific">Comamonas serinivorans</name>
    <dbReference type="NCBI Taxonomy" id="1082851"/>
    <lineage>
        <taxon>Bacteria</taxon>
        <taxon>Pseudomonadati</taxon>
        <taxon>Pseudomonadota</taxon>
        <taxon>Betaproteobacteria</taxon>
        <taxon>Burkholderiales</taxon>
        <taxon>Comamonadaceae</taxon>
        <taxon>Comamonas</taxon>
    </lineage>
</organism>
<evidence type="ECO:0000313" key="11">
    <source>
        <dbReference type="Proteomes" id="UP000196138"/>
    </source>
</evidence>
<dbReference type="NCBIfam" id="TIGR02665">
    <property type="entry name" value="molyb_mobA"/>
    <property type="match status" value="1"/>
</dbReference>
<dbReference type="EMBL" id="CP021455">
    <property type="protein sequence ID" value="ARU06596.1"/>
    <property type="molecule type" value="Genomic_DNA"/>
</dbReference>
<evidence type="ECO:0000256" key="8">
    <source>
        <dbReference type="HAMAP-Rule" id="MF_00316"/>
    </source>
</evidence>
<dbReference type="GO" id="GO:1902758">
    <property type="term" value="P:bis(molybdopterin guanine dinucleotide)molybdenum biosynthetic process"/>
    <property type="evidence" value="ECO:0007669"/>
    <property type="project" value="TreeGrafter"/>
</dbReference>
<evidence type="ECO:0000259" key="9">
    <source>
        <dbReference type="Pfam" id="PF12804"/>
    </source>
</evidence>
<comment type="cofactor">
    <cofactor evidence="8">
        <name>Mg(2+)</name>
        <dbReference type="ChEBI" id="CHEBI:18420"/>
    </cofactor>
</comment>
<dbReference type="Gene3D" id="3.90.550.10">
    <property type="entry name" value="Spore Coat Polysaccharide Biosynthesis Protein SpsA, Chain A"/>
    <property type="match status" value="1"/>
</dbReference>
<comment type="domain">
    <text evidence="8">The N-terminal domain determines nucleotide recognition and specific binding, while the C-terminal domain determines the specific binding to the target protein.</text>
</comment>
<reference evidence="10 11" key="1">
    <citation type="submission" date="2017-05" db="EMBL/GenBank/DDBJ databases">
        <authorList>
            <person name="Song R."/>
            <person name="Chenine A.L."/>
            <person name="Ruprecht R.M."/>
        </authorList>
    </citation>
    <scope>NUCLEOTIDE SEQUENCE [LARGE SCALE GENOMIC DNA]</scope>
    <source>
        <strain evidence="10 11">DSM 26136</strain>
    </source>
</reference>
<evidence type="ECO:0000256" key="1">
    <source>
        <dbReference type="ARBA" id="ARBA00022490"/>
    </source>
</evidence>
<keyword evidence="4 8" id="KW-0547">Nucleotide-binding</keyword>
<keyword evidence="6 8" id="KW-0342">GTP-binding</keyword>
<evidence type="ECO:0000256" key="3">
    <source>
        <dbReference type="ARBA" id="ARBA00022723"/>
    </source>
</evidence>
<evidence type="ECO:0000256" key="7">
    <source>
        <dbReference type="ARBA" id="ARBA00023150"/>
    </source>
</evidence>
<feature type="binding site" evidence="8">
    <location>
        <position position="149"/>
    </location>
    <ligand>
        <name>Mg(2+)</name>
        <dbReference type="ChEBI" id="CHEBI:18420"/>
    </ligand>
</feature>
<dbReference type="InterPro" id="IPR013482">
    <property type="entry name" value="Molybde_CF_guanTrfase"/>
</dbReference>
<dbReference type="Proteomes" id="UP000196138">
    <property type="component" value="Chromosome"/>
</dbReference>
<comment type="similarity">
    <text evidence="8">Belongs to the MobA family.</text>
</comment>
<dbReference type="InterPro" id="IPR036563">
    <property type="entry name" value="MoaE_sf"/>
</dbReference>
<evidence type="ECO:0000313" key="10">
    <source>
        <dbReference type="EMBL" id="ARU06596.1"/>
    </source>
</evidence>
<keyword evidence="5 8" id="KW-0460">Magnesium</keyword>
<dbReference type="GO" id="GO:0005525">
    <property type="term" value="F:GTP binding"/>
    <property type="evidence" value="ECO:0007669"/>
    <property type="project" value="UniProtKB-UniRule"/>
</dbReference>
<comment type="caution">
    <text evidence="8">Lacks conserved residue(s) required for the propagation of feature annotation.</text>
</comment>
<dbReference type="GO" id="GO:0005737">
    <property type="term" value="C:cytoplasm"/>
    <property type="evidence" value="ECO:0007669"/>
    <property type="project" value="UniProtKB-SubCell"/>
</dbReference>
<feature type="binding site" evidence="8">
    <location>
        <position position="116"/>
    </location>
    <ligand>
        <name>GTP</name>
        <dbReference type="ChEBI" id="CHEBI:37565"/>
    </ligand>
</feature>
<feature type="binding site" evidence="8">
    <location>
        <position position="70"/>
    </location>
    <ligand>
        <name>GTP</name>
        <dbReference type="ChEBI" id="CHEBI:37565"/>
    </ligand>
</feature>
<dbReference type="SUPFAM" id="SSF54690">
    <property type="entry name" value="Molybdopterin synthase subunit MoaE"/>
    <property type="match status" value="1"/>
</dbReference>
<keyword evidence="10" id="KW-0548">Nucleotidyltransferase</keyword>
<dbReference type="KEGG" id="cser:CCO03_02465"/>
<evidence type="ECO:0000256" key="6">
    <source>
        <dbReference type="ARBA" id="ARBA00023134"/>
    </source>
</evidence>
<keyword evidence="7 8" id="KW-0501">Molybdenum cofactor biosynthesis</keyword>
<dbReference type="CDD" id="cd02503">
    <property type="entry name" value="MobA"/>
    <property type="match status" value="1"/>
</dbReference>
<protein>
    <recommendedName>
        <fullName evidence="8">Molybdenum cofactor guanylyltransferase</fullName>
        <shortName evidence="8">MoCo guanylyltransferase</shortName>
        <ecNumber evidence="8">2.7.7.77</ecNumber>
    </recommendedName>
    <alternativeName>
        <fullName evidence="8">GTP:molybdopterin guanylyltransferase</fullName>
    </alternativeName>
    <alternativeName>
        <fullName evidence="8">Mo-MPT guanylyltransferase</fullName>
    </alternativeName>
    <alternativeName>
        <fullName evidence="8">Molybdopterin guanylyltransferase</fullName>
    </alternativeName>
    <alternativeName>
        <fullName evidence="8">Molybdopterin-guanine dinucleotide synthase</fullName>
        <shortName evidence="8">MGD synthase</shortName>
    </alternativeName>
</protein>
<dbReference type="InterPro" id="IPR029044">
    <property type="entry name" value="Nucleotide-diphossugar_trans"/>
</dbReference>
<feature type="binding site" evidence="8">
    <location>
        <begin position="57"/>
        <end position="59"/>
    </location>
    <ligand>
        <name>GTP</name>
        <dbReference type="ChEBI" id="CHEBI:37565"/>
    </ligand>
</feature>
<evidence type="ECO:0000256" key="2">
    <source>
        <dbReference type="ARBA" id="ARBA00022679"/>
    </source>
</evidence>
<evidence type="ECO:0000256" key="5">
    <source>
        <dbReference type="ARBA" id="ARBA00022842"/>
    </source>
</evidence>
<feature type="binding site" evidence="8">
    <location>
        <position position="149"/>
    </location>
    <ligand>
        <name>GTP</name>
        <dbReference type="ChEBI" id="CHEBI:37565"/>
    </ligand>
</feature>
<dbReference type="GO" id="GO:0046872">
    <property type="term" value="F:metal ion binding"/>
    <property type="evidence" value="ECO:0007669"/>
    <property type="project" value="UniProtKB-KW"/>
</dbReference>